<keyword evidence="7" id="KW-0333">Golgi apparatus</keyword>
<keyword evidence="8 9" id="KW-0472">Membrane</keyword>
<evidence type="ECO:0008006" key="12">
    <source>
        <dbReference type="Google" id="ProtNLM"/>
    </source>
</evidence>
<comment type="caution">
    <text evidence="10">The sequence shown here is derived from an EMBL/GenBank/DDBJ whole genome shotgun (WGS) entry which is preliminary data.</text>
</comment>
<keyword evidence="5" id="KW-0653">Protein transport</keyword>
<evidence type="ECO:0000256" key="8">
    <source>
        <dbReference type="ARBA" id="ARBA00023136"/>
    </source>
</evidence>
<reference evidence="10" key="1">
    <citation type="submission" date="2020-07" db="EMBL/GenBank/DDBJ databases">
        <title>Draft Genome Sequence of a Deep-Sea Yeast, Naganishia (Cryptococcus) liquefaciens strain N6.</title>
        <authorList>
            <person name="Han Y.W."/>
            <person name="Kajitani R."/>
            <person name="Morimoto H."/>
            <person name="Parhat M."/>
            <person name="Tsubouchi H."/>
            <person name="Bakenova O."/>
            <person name="Ogata M."/>
            <person name="Argunhan B."/>
            <person name="Aoki R."/>
            <person name="Kajiwara S."/>
            <person name="Itoh T."/>
            <person name="Iwasaki H."/>
        </authorList>
    </citation>
    <scope>NUCLEOTIDE SEQUENCE</scope>
    <source>
        <strain evidence="10">N6</strain>
    </source>
</reference>
<sequence length="255" mass="29082">MRRIQGWDPVLIISQIISLQTIHYLVFALLAPPILEYTTNPDALTYAGGPRVTGYILDWREIASRSTAPRLPRHPPGMKRRDGEIEKRSLLDLARKPANGTLYVPLQFGPTTQHIYKREMDVPSHYAVTNDNDDHYEVWDYGVSYTRGWVLAGLWVLVCLFDIIPIYYFVRKPTLVLDFACTLTSIHVVITTYHAGGHIPTTFFFWAVMIVGTVLMIIGAEQLCVRREMKEGLGNAMDPDLERLADAEAYELDER</sequence>
<dbReference type="GO" id="GO:0005802">
    <property type="term" value="C:trans-Golgi network"/>
    <property type="evidence" value="ECO:0007669"/>
    <property type="project" value="TreeGrafter"/>
</dbReference>
<feature type="transmembrane region" description="Helical" evidence="9">
    <location>
        <begin position="175"/>
        <end position="196"/>
    </location>
</feature>
<evidence type="ECO:0000256" key="3">
    <source>
        <dbReference type="ARBA" id="ARBA00022448"/>
    </source>
</evidence>
<proteinExistence type="inferred from homology"/>
<comment type="similarity">
    <text evidence="2">Belongs to the SYS1 family.</text>
</comment>
<dbReference type="PANTHER" id="PTHR12952:SF0">
    <property type="entry name" value="PROTEIN SYS1 HOMOLOG"/>
    <property type="match status" value="1"/>
</dbReference>
<organism evidence="10 11">
    <name type="scientific">Naganishia liquefaciens</name>
    <dbReference type="NCBI Taxonomy" id="104408"/>
    <lineage>
        <taxon>Eukaryota</taxon>
        <taxon>Fungi</taxon>
        <taxon>Dikarya</taxon>
        <taxon>Basidiomycota</taxon>
        <taxon>Agaricomycotina</taxon>
        <taxon>Tremellomycetes</taxon>
        <taxon>Filobasidiales</taxon>
        <taxon>Filobasidiaceae</taxon>
        <taxon>Naganishia</taxon>
    </lineage>
</organism>
<keyword evidence="3" id="KW-0813">Transport</keyword>
<evidence type="ECO:0000256" key="6">
    <source>
        <dbReference type="ARBA" id="ARBA00022989"/>
    </source>
</evidence>
<dbReference type="GO" id="GO:0034067">
    <property type="term" value="P:protein localization to Golgi apparatus"/>
    <property type="evidence" value="ECO:0007669"/>
    <property type="project" value="TreeGrafter"/>
</dbReference>
<accession>A0A8H3TXA8</accession>
<dbReference type="AlphaFoldDB" id="A0A8H3TXA8"/>
<keyword evidence="11" id="KW-1185">Reference proteome</keyword>
<evidence type="ECO:0000256" key="7">
    <source>
        <dbReference type="ARBA" id="ARBA00023034"/>
    </source>
</evidence>
<evidence type="ECO:0000256" key="9">
    <source>
        <dbReference type="SAM" id="Phobius"/>
    </source>
</evidence>
<evidence type="ECO:0000256" key="5">
    <source>
        <dbReference type="ARBA" id="ARBA00022927"/>
    </source>
</evidence>
<dbReference type="Proteomes" id="UP000620104">
    <property type="component" value="Unassembled WGS sequence"/>
</dbReference>
<name>A0A8H3TXA8_9TREE</name>
<dbReference type="GO" id="GO:0005829">
    <property type="term" value="C:cytosol"/>
    <property type="evidence" value="ECO:0007669"/>
    <property type="project" value="GOC"/>
</dbReference>
<gene>
    <name evidence="10" type="ORF">NliqN6_5013</name>
</gene>
<dbReference type="PANTHER" id="PTHR12952">
    <property type="entry name" value="SYS1"/>
    <property type="match status" value="1"/>
</dbReference>
<dbReference type="OrthoDB" id="542931at2759"/>
<keyword evidence="6 9" id="KW-1133">Transmembrane helix</keyword>
<dbReference type="Pfam" id="PF09801">
    <property type="entry name" value="SYS1"/>
    <property type="match status" value="1"/>
</dbReference>
<feature type="transmembrane region" description="Helical" evidence="9">
    <location>
        <begin position="149"/>
        <end position="170"/>
    </location>
</feature>
<evidence type="ECO:0000313" key="11">
    <source>
        <dbReference type="Proteomes" id="UP000620104"/>
    </source>
</evidence>
<protein>
    <recommendedName>
        <fullName evidence="12">Integral membrane protein</fullName>
    </recommendedName>
</protein>
<feature type="transmembrane region" description="Helical" evidence="9">
    <location>
        <begin position="12"/>
        <end position="35"/>
    </location>
</feature>
<evidence type="ECO:0000256" key="4">
    <source>
        <dbReference type="ARBA" id="ARBA00022692"/>
    </source>
</evidence>
<keyword evidence="4 9" id="KW-0812">Transmembrane</keyword>
<evidence type="ECO:0000256" key="1">
    <source>
        <dbReference type="ARBA" id="ARBA00004653"/>
    </source>
</evidence>
<dbReference type="GO" id="GO:0006895">
    <property type="term" value="P:Golgi to endosome transport"/>
    <property type="evidence" value="ECO:0007669"/>
    <property type="project" value="TreeGrafter"/>
</dbReference>
<dbReference type="InterPro" id="IPR019185">
    <property type="entry name" value="Integral_membrane_SYS1-rel"/>
</dbReference>
<dbReference type="EMBL" id="BLZA01000030">
    <property type="protein sequence ID" value="GHJ88611.1"/>
    <property type="molecule type" value="Genomic_DNA"/>
</dbReference>
<feature type="transmembrane region" description="Helical" evidence="9">
    <location>
        <begin position="202"/>
        <end position="220"/>
    </location>
</feature>
<evidence type="ECO:0000313" key="10">
    <source>
        <dbReference type="EMBL" id="GHJ88611.1"/>
    </source>
</evidence>
<comment type="subcellular location">
    <subcellularLocation>
        <location evidence="1">Golgi apparatus membrane</location>
        <topology evidence="1">Multi-pass membrane protein</topology>
    </subcellularLocation>
</comment>
<dbReference type="GO" id="GO:0000139">
    <property type="term" value="C:Golgi membrane"/>
    <property type="evidence" value="ECO:0007669"/>
    <property type="project" value="UniProtKB-SubCell"/>
</dbReference>
<evidence type="ECO:0000256" key="2">
    <source>
        <dbReference type="ARBA" id="ARBA00008160"/>
    </source>
</evidence>
<dbReference type="GO" id="GO:0043001">
    <property type="term" value="P:Golgi to plasma membrane protein transport"/>
    <property type="evidence" value="ECO:0007669"/>
    <property type="project" value="TreeGrafter"/>
</dbReference>